<proteinExistence type="predicted"/>
<reference evidence="1" key="1">
    <citation type="submission" date="2011-01" db="EMBL/GenBank/DDBJ databases">
        <title>The Genome Sequence of Nematocida parisii strain ERTm3.</title>
        <authorList>
            <consortium name="The Broad Institute Genome Sequencing Platform"/>
            <consortium name="The Broad Institute Genome Sequencing Center for Infectious Disease"/>
            <person name="Cuomo C."/>
            <person name="Troemel E."/>
            <person name="Young S.K."/>
            <person name="Zeng Q."/>
            <person name="Gargeya S."/>
            <person name="Fitzgerald M."/>
            <person name="Haas B."/>
            <person name="Abouelleil A."/>
            <person name="Alvarado L."/>
            <person name="Arachchi H.M."/>
            <person name="Berlin A."/>
            <person name="Chapman S.B."/>
            <person name="Gearin G."/>
            <person name="Goldberg J."/>
            <person name="Griggs A."/>
            <person name="Gujja S."/>
            <person name="Hansen M."/>
            <person name="Heiman D."/>
            <person name="Howarth C."/>
            <person name="Larimer J."/>
            <person name="Lui A."/>
            <person name="MacDonald P.J.P."/>
            <person name="McCowen C."/>
            <person name="Montmayeur A."/>
            <person name="Murphy C."/>
            <person name="Neiman D."/>
            <person name="Pearson M."/>
            <person name="Priest M."/>
            <person name="Roberts A."/>
            <person name="Saif S."/>
            <person name="Shea T."/>
            <person name="Sisk P."/>
            <person name="Stolte C."/>
            <person name="Sykes S."/>
            <person name="Wortman J."/>
            <person name="Nusbaum C."/>
            <person name="Birren B."/>
        </authorList>
    </citation>
    <scope>NUCLEOTIDE SEQUENCE</scope>
    <source>
        <strain evidence="1">ERTm3</strain>
    </source>
</reference>
<dbReference type="SUPFAM" id="SSF48452">
    <property type="entry name" value="TPR-like"/>
    <property type="match status" value="1"/>
</dbReference>
<keyword evidence="2" id="KW-1185">Reference proteome</keyword>
<dbReference type="AlphaFoldDB" id="I3EJM3"/>
<gene>
    <name evidence="1" type="ORF">NEQG_00190</name>
</gene>
<sequence>MTNPVNTSTEKEEFLRKVERALEFSRSEKNIPLDNAVKEKIVKIIGSPIHRAHDSIIDLLNIYIQPKVKIEWILSTQPELLEGVLVILNKISIKSQIIIFYTKEILKFISCACETVCTENQINLLFMQLRICNEFSDDEYFREIEKSAIIRLKSILGIDWEFIGKQGYTSSGQSVSVPVLVCNVMVCNTVKGEFESSAGLDDLENTIETGDRYFLFPKTEVAVYNMSSHQKDLLYLYAKHLVLIGTESYKSEAKAISQMLLHNGYSLDALLLYAVCMVDRPVAALSAIEYGITPELPHKEKEHDILWAHALVSTGSHTLAIPLFEKHREADRLITSLILAGKSEIARPLLQEKISQIKENLQMQEIVSSTCLLYKKSAHSNEPVTLLKIELASLLFSFGLMENSIDHLSEAFNLVKTAKYAKALCTRLLLAGRHTEALAILQSCNFEVLDIDTLLLTAISFAQMNNYEDAERIIKYAAIFNQKSEKIDAALQRILIQQGKIEEAMDHLLNKIKTYTPNIGRDANMLFTFGNSFMMFKYAEEAMLCLYLKTGQVPSQWVDTLLKSAESHKEAKEAFLRVCIGIKSLGLVDMIKKALSYSLEVSASTEYYARKRLIEYAIHKKEFSSAHEHLSRMKSLSTEIDQNQDYLDTVYAFYKSQEMQPV</sequence>
<dbReference type="VEuPathDB" id="MicrosporidiaDB:NEQG_00190"/>
<dbReference type="HOGENOM" id="CLU_416243_0_0_1"/>
<dbReference type="InParanoid" id="I3EJM3"/>
<protein>
    <submittedName>
        <fullName evidence="1">Uncharacterized protein</fullName>
    </submittedName>
</protein>
<dbReference type="InterPro" id="IPR011990">
    <property type="entry name" value="TPR-like_helical_dom_sf"/>
</dbReference>
<dbReference type="OrthoDB" id="2187311at2759"/>
<dbReference type="OMA" id="TPNIGRD"/>
<name>I3EJM3_NEMP3</name>
<dbReference type="Gene3D" id="1.25.40.10">
    <property type="entry name" value="Tetratricopeptide repeat domain"/>
    <property type="match status" value="1"/>
</dbReference>
<evidence type="ECO:0000313" key="1">
    <source>
        <dbReference type="EMBL" id="EIJ89420.1"/>
    </source>
</evidence>
<accession>I3EJM3</accession>
<organism evidence="1 2">
    <name type="scientific">Nematocida parisii (strain ERTm3)</name>
    <name type="common">Nematode killer fungus</name>
    <dbReference type="NCBI Taxonomy" id="935791"/>
    <lineage>
        <taxon>Eukaryota</taxon>
        <taxon>Fungi</taxon>
        <taxon>Fungi incertae sedis</taxon>
        <taxon>Microsporidia</taxon>
        <taxon>Nematocida</taxon>
    </lineage>
</organism>
<dbReference type="Proteomes" id="UP000002872">
    <property type="component" value="Unassembled WGS sequence"/>
</dbReference>
<evidence type="ECO:0000313" key="2">
    <source>
        <dbReference type="Proteomes" id="UP000002872"/>
    </source>
</evidence>
<dbReference type="EMBL" id="GL870876">
    <property type="protein sequence ID" value="EIJ89420.1"/>
    <property type="molecule type" value="Genomic_DNA"/>
</dbReference>